<keyword evidence="2 5" id="KW-0238">DNA-binding</keyword>
<dbReference type="RefSeq" id="WP_132225001.1">
    <property type="nucleotide sequence ID" value="NZ_JANKBG010000013.1"/>
</dbReference>
<dbReference type="InterPro" id="IPR000524">
    <property type="entry name" value="Tscrpt_reg_HTH_GntR"/>
</dbReference>
<dbReference type="Pfam" id="PF00392">
    <property type="entry name" value="GntR"/>
    <property type="match status" value="2"/>
</dbReference>
<dbReference type="EMBL" id="SMBP01000013">
    <property type="protein sequence ID" value="TCU58421.1"/>
    <property type="molecule type" value="Genomic_DNA"/>
</dbReference>
<evidence type="ECO:0000256" key="2">
    <source>
        <dbReference type="ARBA" id="ARBA00023125"/>
    </source>
</evidence>
<evidence type="ECO:0000259" key="4">
    <source>
        <dbReference type="PROSITE" id="PS50949"/>
    </source>
</evidence>
<organism evidence="5 6">
    <name type="scientific">Longicatena caecimuris</name>
    <dbReference type="NCBI Taxonomy" id="1796635"/>
    <lineage>
        <taxon>Bacteria</taxon>
        <taxon>Bacillati</taxon>
        <taxon>Bacillota</taxon>
        <taxon>Erysipelotrichia</taxon>
        <taxon>Erysipelotrichales</taxon>
        <taxon>Erysipelotrichaceae</taxon>
        <taxon>Longicatena</taxon>
    </lineage>
</organism>
<dbReference type="AlphaFoldDB" id="A0A4R3T9A4"/>
<keyword evidence="3" id="KW-0804">Transcription</keyword>
<dbReference type="SUPFAM" id="SSF46785">
    <property type="entry name" value="Winged helix' DNA-binding domain"/>
    <property type="match status" value="2"/>
</dbReference>
<dbReference type="CDD" id="cd07377">
    <property type="entry name" value="WHTH_GntR"/>
    <property type="match status" value="1"/>
</dbReference>
<dbReference type="PRINTS" id="PR00035">
    <property type="entry name" value="HTHGNTR"/>
</dbReference>
<evidence type="ECO:0000313" key="5">
    <source>
        <dbReference type="EMBL" id="TCU58421.1"/>
    </source>
</evidence>
<evidence type="ECO:0000256" key="1">
    <source>
        <dbReference type="ARBA" id="ARBA00023015"/>
    </source>
</evidence>
<reference evidence="5 6" key="1">
    <citation type="submission" date="2019-03" db="EMBL/GenBank/DDBJ databases">
        <title>Genomic Encyclopedia of Type Strains, Phase IV (KMG-IV): sequencing the most valuable type-strain genomes for metagenomic binning, comparative biology and taxonomic classification.</title>
        <authorList>
            <person name="Goeker M."/>
        </authorList>
    </citation>
    <scope>NUCLEOTIDE SEQUENCE [LARGE SCALE GENOMIC DNA]</scope>
    <source>
        <strain evidence="5 6">DSM 29481</strain>
    </source>
</reference>
<protein>
    <submittedName>
        <fullName evidence="5">DNA-binding FadR family transcriptional regulator</fullName>
    </submittedName>
</protein>
<sequence length="479" mass="56230">MEQEKTLYECVYRMILHTIHNGKYRYNEELPSLNTLCKAYGVGRNTMRTALQKLQSHGYVVLEKGSPAKVLFDINDFDNNVQYRQTMLDSYQMIYDVFTVIEWIMPDISVICMRKASKEQIKGLEEKVIALSQRQLVNEIDVYEYLYDLYLYVLSFLDNPILNDLFLTLMNSLTLPLVQNEEEHKKLTNNFDAMKKTFTIALRFVLKGNDFMLRKLIFALCKGIKNITLSYTKRLTQGMTIKEKAKFSWVSNRSQEYLYTRVVTDIMNDIKTGIYHNGDLLPSLAKLATLYEVSERTSRKAVKKLNEFHIVNTINGIGSRIQLDDQTIKDFMKSADDHMLNGLQHYRHSLQLLDLFAGFIFPHVQNQFNKERCQSLADKIGELDVFTFDEYFQLLFTEENDCLRVIYEELNKPMNWNLIACIMADKQEMINEIKALQPLYCEHLRKRHFHKMNEIMHKVFAIRLQMADMAIAACQKAFQ</sequence>
<dbReference type="InterPro" id="IPR036388">
    <property type="entry name" value="WH-like_DNA-bd_sf"/>
</dbReference>
<comment type="caution">
    <text evidence="5">The sequence shown here is derived from an EMBL/GenBank/DDBJ whole genome shotgun (WGS) entry which is preliminary data.</text>
</comment>
<dbReference type="PROSITE" id="PS50949">
    <property type="entry name" value="HTH_GNTR"/>
    <property type="match status" value="2"/>
</dbReference>
<dbReference type="PANTHER" id="PTHR43537:SF24">
    <property type="entry name" value="GLUCONATE OPERON TRANSCRIPTIONAL REPRESSOR"/>
    <property type="match status" value="1"/>
</dbReference>
<feature type="domain" description="HTH gntR-type" evidence="4">
    <location>
        <begin position="256"/>
        <end position="324"/>
    </location>
</feature>
<keyword evidence="1" id="KW-0805">Transcription regulation</keyword>
<feature type="domain" description="HTH gntR-type" evidence="4">
    <location>
        <begin position="5"/>
        <end position="73"/>
    </location>
</feature>
<accession>A0A4R3T9A4</accession>
<keyword evidence="6" id="KW-1185">Reference proteome</keyword>
<dbReference type="InterPro" id="IPR036390">
    <property type="entry name" value="WH_DNA-bd_sf"/>
</dbReference>
<dbReference type="Gene3D" id="1.10.10.10">
    <property type="entry name" value="Winged helix-like DNA-binding domain superfamily/Winged helix DNA-binding domain"/>
    <property type="match status" value="2"/>
</dbReference>
<proteinExistence type="predicted"/>
<dbReference type="SMART" id="SM00345">
    <property type="entry name" value="HTH_GNTR"/>
    <property type="match status" value="2"/>
</dbReference>
<evidence type="ECO:0000256" key="3">
    <source>
        <dbReference type="ARBA" id="ARBA00023163"/>
    </source>
</evidence>
<gene>
    <name evidence="5" type="ORF">EDD61_11345</name>
</gene>
<dbReference type="PANTHER" id="PTHR43537">
    <property type="entry name" value="TRANSCRIPTIONAL REGULATOR, GNTR FAMILY"/>
    <property type="match status" value="1"/>
</dbReference>
<dbReference type="Proteomes" id="UP000295773">
    <property type="component" value="Unassembled WGS sequence"/>
</dbReference>
<evidence type="ECO:0000313" key="6">
    <source>
        <dbReference type="Proteomes" id="UP000295773"/>
    </source>
</evidence>
<name>A0A4R3T9A4_9FIRM</name>
<dbReference type="GO" id="GO:0003677">
    <property type="term" value="F:DNA binding"/>
    <property type="evidence" value="ECO:0007669"/>
    <property type="project" value="UniProtKB-KW"/>
</dbReference>
<dbReference type="GO" id="GO:0003700">
    <property type="term" value="F:DNA-binding transcription factor activity"/>
    <property type="evidence" value="ECO:0007669"/>
    <property type="project" value="InterPro"/>
</dbReference>